<comment type="caution">
    <text evidence="2">The sequence shown here is derived from an EMBL/GenBank/DDBJ whole genome shotgun (WGS) entry which is preliminary data.</text>
</comment>
<dbReference type="EMBL" id="JAGPNK010000001">
    <property type="protein sequence ID" value="KAH7327988.1"/>
    <property type="molecule type" value="Genomic_DNA"/>
</dbReference>
<gene>
    <name evidence="2" type="ORF">B0I35DRAFT_5903</name>
</gene>
<accession>A0A8K0WVU7</accession>
<evidence type="ECO:0000256" key="1">
    <source>
        <dbReference type="SAM" id="MobiDB-lite"/>
    </source>
</evidence>
<organism evidence="2 3">
    <name type="scientific">Stachybotrys elegans</name>
    <dbReference type="NCBI Taxonomy" id="80388"/>
    <lineage>
        <taxon>Eukaryota</taxon>
        <taxon>Fungi</taxon>
        <taxon>Dikarya</taxon>
        <taxon>Ascomycota</taxon>
        <taxon>Pezizomycotina</taxon>
        <taxon>Sordariomycetes</taxon>
        <taxon>Hypocreomycetidae</taxon>
        <taxon>Hypocreales</taxon>
        <taxon>Stachybotryaceae</taxon>
        <taxon>Stachybotrys</taxon>
    </lineage>
</organism>
<reference evidence="2" key="1">
    <citation type="journal article" date="2021" name="Nat. Commun.">
        <title>Genetic determinants of endophytism in the Arabidopsis root mycobiome.</title>
        <authorList>
            <person name="Mesny F."/>
            <person name="Miyauchi S."/>
            <person name="Thiergart T."/>
            <person name="Pickel B."/>
            <person name="Atanasova L."/>
            <person name="Karlsson M."/>
            <person name="Huettel B."/>
            <person name="Barry K.W."/>
            <person name="Haridas S."/>
            <person name="Chen C."/>
            <person name="Bauer D."/>
            <person name="Andreopoulos W."/>
            <person name="Pangilinan J."/>
            <person name="LaButti K."/>
            <person name="Riley R."/>
            <person name="Lipzen A."/>
            <person name="Clum A."/>
            <person name="Drula E."/>
            <person name="Henrissat B."/>
            <person name="Kohler A."/>
            <person name="Grigoriev I.V."/>
            <person name="Martin F.M."/>
            <person name="Hacquard S."/>
        </authorList>
    </citation>
    <scope>NUCLEOTIDE SEQUENCE</scope>
    <source>
        <strain evidence="2">MPI-CAGE-CH-0235</strain>
    </source>
</reference>
<proteinExistence type="predicted"/>
<name>A0A8K0WVU7_9HYPO</name>
<keyword evidence="3" id="KW-1185">Reference proteome</keyword>
<feature type="compositionally biased region" description="Polar residues" evidence="1">
    <location>
        <begin position="1"/>
        <end position="11"/>
    </location>
</feature>
<dbReference type="AlphaFoldDB" id="A0A8K0WVU7"/>
<evidence type="ECO:0000313" key="2">
    <source>
        <dbReference type="EMBL" id="KAH7327988.1"/>
    </source>
</evidence>
<dbReference type="Proteomes" id="UP000813444">
    <property type="component" value="Unassembled WGS sequence"/>
</dbReference>
<sequence length="217" mass="22956">MGNRVGPSSSCIFDGQAPTGSQPASIHLSQHTYPIDQAGGGREDNSTLNGGLRRSIEARPGQATLVCITPLYVQQRSRRTRESTMIWTLLYLIRDAIAAIHSLSGPPSTPYRHPTRRAVLCAAACPNWPMGFLPMGTNGRGVPGLFSRTGAGPCCRTQPAPASSQASQFTTCSHACRGIAYPLLHGKPAWPARSGMRVAYQCAATCSLGVSCSLGES</sequence>
<evidence type="ECO:0000313" key="3">
    <source>
        <dbReference type="Proteomes" id="UP000813444"/>
    </source>
</evidence>
<feature type="region of interest" description="Disordered" evidence="1">
    <location>
        <begin position="1"/>
        <end position="26"/>
    </location>
</feature>
<protein>
    <submittedName>
        <fullName evidence="2">Uncharacterized protein</fullName>
    </submittedName>
</protein>